<comment type="cofactor">
    <cofactor evidence="9 12">
        <name>Ca(2+)</name>
        <dbReference type="ChEBI" id="CHEBI:29108"/>
    </cofactor>
    <text evidence="9 12">Binds 2 calcium ions per subunit.</text>
</comment>
<keyword evidence="4 9" id="KW-0479">Metal-binding</keyword>
<dbReference type="EC" id="1.11.1.-" evidence="12"/>
<dbReference type="InterPro" id="IPR001621">
    <property type="entry name" value="Ligninase"/>
</dbReference>
<keyword evidence="7" id="KW-0325">Glycoprotein</keyword>
<keyword evidence="3 9" id="KW-0349">Heme</keyword>
<feature type="binding site" evidence="9">
    <location>
        <position position="189"/>
    </location>
    <ligand>
        <name>Ca(2+)</name>
        <dbReference type="ChEBI" id="CHEBI:29108"/>
        <label>1</label>
    </ligand>
</feature>
<dbReference type="GO" id="GO:0000302">
    <property type="term" value="P:response to reactive oxygen species"/>
    <property type="evidence" value="ECO:0007669"/>
    <property type="project" value="TreeGrafter"/>
</dbReference>
<dbReference type="PANTHER" id="PTHR31356">
    <property type="entry name" value="THYLAKOID LUMENAL 29 KDA PROTEIN, CHLOROPLASTIC-RELATED"/>
    <property type="match status" value="1"/>
</dbReference>
<feature type="binding site" evidence="9">
    <location>
        <position position="338"/>
    </location>
    <ligand>
        <name>Ca(2+)</name>
        <dbReference type="ChEBI" id="CHEBI:29108"/>
        <label>2</label>
    </ligand>
</feature>
<evidence type="ECO:0000256" key="10">
    <source>
        <dbReference type="PIRSR" id="PIRSR601621-3"/>
    </source>
</evidence>
<dbReference type="GO" id="GO:0004601">
    <property type="term" value="F:peroxidase activity"/>
    <property type="evidence" value="ECO:0007669"/>
    <property type="project" value="UniProtKB-KW"/>
</dbReference>
<dbReference type="SUPFAM" id="SSF48113">
    <property type="entry name" value="Heme-dependent peroxidases"/>
    <property type="match status" value="1"/>
</dbReference>
<keyword evidence="6 9" id="KW-0408">Iron</keyword>
<organism evidence="15 16">
    <name type="scientific">Pyricularia oryzae</name>
    <name type="common">Rice blast fungus</name>
    <name type="synonym">Magnaporthe oryzae</name>
    <dbReference type="NCBI Taxonomy" id="318829"/>
    <lineage>
        <taxon>Eukaryota</taxon>
        <taxon>Fungi</taxon>
        <taxon>Dikarya</taxon>
        <taxon>Ascomycota</taxon>
        <taxon>Pezizomycotina</taxon>
        <taxon>Sordariomycetes</taxon>
        <taxon>Sordariomycetidae</taxon>
        <taxon>Magnaporthales</taxon>
        <taxon>Pyriculariaceae</taxon>
        <taxon>Pyricularia</taxon>
    </lineage>
</organism>
<reference evidence="15 16" key="1">
    <citation type="journal article" date="2019" name="Mol. Biol. Evol.">
        <title>Blast fungal genomes show frequent chromosomal changes, gene gains and losses, and effector gene turnover.</title>
        <authorList>
            <person name="Gomez Luciano L.B."/>
            <person name="Jason Tsai I."/>
            <person name="Chuma I."/>
            <person name="Tosa Y."/>
            <person name="Chen Y.H."/>
            <person name="Li J.Y."/>
            <person name="Li M.Y."/>
            <person name="Jade Lu M.Y."/>
            <person name="Nakayashiki H."/>
            <person name="Li W.H."/>
        </authorList>
    </citation>
    <scope>NUCLEOTIDE SEQUENCE [LARGE SCALE GENOMIC DNA]</scope>
    <source>
        <strain evidence="15">MZ5-1-6</strain>
    </source>
</reference>
<dbReference type="InterPro" id="IPR002016">
    <property type="entry name" value="Haem_peroxidase"/>
</dbReference>
<dbReference type="PROSITE" id="PS50873">
    <property type="entry name" value="PEROXIDASE_4"/>
    <property type="match status" value="1"/>
</dbReference>
<dbReference type="PANTHER" id="PTHR31356:SF66">
    <property type="entry name" value="CATALASE-PEROXIDASE"/>
    <property type="match status" value="1"/>
</dbReference>
<evidence type="ECO:0000256" key="4">
    <source>
        <dbReference type="ARBA" id="ARBA00022723"/>
    </source>
</evidence>
<feature type="binding site" evidence="9">
    <location>
        <position position="204"/>
    </location>
    <ligand>
        <name>Ca(2+)</name>
        <dbReference type="ChEBI" id="CHEBI:29108"/>
        <label>1</label>
    </ligand>
</feature>
<evidence type="ECO:0000256" key="3">
    <source>
        <dbReference type="ARBA" id="ARBA00022617"/>
    </source>
</evidence>
<dbReference type="Pfam" id="PF00141">
    <property type="entry name" value="peroxidase"/>
    <property type="match status" value="1"/>
</dbReference>
<feature type="compositionally biased region" description="Acidic residues" evidence="13">
    <location>
        <begin position="68"/>
        <end position="82"/>
    </location>
</feature>
<evidence type="ECO:0000256" key="9">
    <source>
        <dbReference type="PIRSR" id="PIRSR601621-2"/>
    </source>
</evidence>
<feature type="signal peptide" evidence="12">
    <location>
        <begin position="1"/>
        <end position="17"/>
    </location>
</feature>
<proteinExistence type="inferred from homology"/>
<name>A0A4P7NDX5_PYROR</name>
<feature type="active site" description="Proton acceptor" evidence="8">
    <location>
        <position position="188"/>
    </location>
</feature>
<feature type="binding site" evidence="9">
    <location>
        <position position="202"/>
    </location>
    <ligand>
        <name>Ca(2+)</name>
        <dbReference type="ChEBI" id="CHEBI:29108"/>
        <label>1</label>
    </ligand>
</feature>
<evidence type="ECO:0000256" key="1">
    <source>
        <dbReference type="ARBA" id="ARBA00006089"/>
    </source>
</evidence>
<gene>
    <name evidence="15" type="ORF">PoMZ_04794</name>
</gene>
<comment type="similarity">
    <text evidence="1 12">Belongs to the peroxidase family. Ligninase subfamily.</text>
</comment>
<evidence type="ECO:0000256" key="13">
    <source>
        <dbReference type="SAM" id="MobiDB-lite"/>
    </source>
</evidence>
<feature type="region of interest" description="Disordered" evidence="13">
    <location>
        <begin position="574"/>
        <end position="605"/>
    </location>
</feature>
<evidence type="ECO:0000256" key="11">
    <source>
        <dbReference type="PIRSR" id="PIRSR601621-4"/>
    </source>
</evidence>
<feature type="compositionally biased region" description="Polar residues" evidence="13">
    <location>
        <begin position="51"/>
        <end position="60"/>
    </location>
</feature>
<dbReference type="InterPro" id="IPR019794">
    <property type="entry name" value="Peroxidases_AS"/>
</dbReference>
<feature type="binding site" evidence="9">
    <location>
        <position position="314"/>
    </location>
    <ligand>
        <name>Ca(2+)</name>
        <dbReference type="ChEBI" id="CHEBI:29108"/>
        <label>2</label>
    </ligand>
</feature>
<feature type="binding site" evidence="9">
    <location>
        <position position="331"/>
    </location>
    <ligand>
        <name>Ca(2+)</name>
        <dbReference type="ChEBI" id="CHEBI:29108"/>
        <label>2</label>
    </ligand>
</feature>
<evidence type="ECO:0000256" key="8">
    <source>
        <dbReference type="PIRSR" id="PIRSR601621-1"/>
    </source>
</evidence>
<feature type="region of interest" description="Disordered" evidence="13">
    <location>
        <begin position="51"/>
        <end position="94"/>
    </location>
</feature>
<comment type="cofactor">
    <cofactor evidence="9">
        <name>heme b</name>
        <dbReference type="ChEBI" id="CHEBI:60344"/>
    </cofactor>
    <text evidence="9">Binds 1 heme b (iron(II)-protoporphyrin IX) group per subunit.</text>
</comment>
<dbReference type="AlphaFoldDB" id="A0A4P7NDX5"/>
<sequence length="605" mass="63242">MRPTLLTAALAVAPALAYPGMGTPEQNKQVRAAMAAGENFHDKLVRDITKASSNIKQPRQCSKRCEGTDNDDAEDGDEEVDGADGGRDPDENHHLDSLELIGDLIGMPNNKLSSTGFAIKELLTTTGGAPESGEAYRPGELARKGTAACAKDTCCIWKYVADDMVPIFRGNSGRCTNLARAAIRMGFHDAGGWSRTTGPLGGADGSLILAPEEILRSDNRGLEEIVAQTKQWYAQYSRYGVGMADLVQFAANVATVVCPLGPRVRTFIGRKDSSVPSPKGLLPPVDGSADFLIEMFRNKTIEPHGLTALLGAHTTSQQRFVDPSRAGDPQDSTPGVWDILYYQQTLNQVPTPQRVFKFQSDVVLSQHPLIKQEFSLFAAKDNGQSHWNFDYAREYIRLSLLGVNNINTLTECTKSLPPRIRAFSAPDEDLVSKWLQGGIAGETARKIMNGDSLNGGKGILSLVSGLLVCPVTENKRSLHGKAPVGADDLSVGDVAVGVAGEGDEPLAPVGDAPGGEAVAGTELAAPAARDLVGAAGDAVDAGLRGQGRRLDLVAAAGAVEAELDLANRVGGVAGALEAGDGPGGRDGGDGGGGGDGGQEGDEGGA</sequence>
<feature type="chain" id="PRO_5020979686" description="Peroxidase" evidence="12">
    <location>
        <begin position="18"/>
        <end position="605"/>
    </location>
</feature>
<feature type="disulfide bond" evidence="11">
    <location>
        <begin position="175"/>
        <end position="258"/>
    </location>
</feature>
<keyword evidence="11" id="KW-1015">Disulfide bond</keyword>
<dbReference type="InterPro" id="IPR010255">
    <property type="entry name" value="Haem_peroxidase_sf"/>
</dbReference>
<keyword evidence="12" id="KW-0732">Signal</keyword>
<feature type="binding site" description="axial binding residue" evidence="9">
    <location>
        <position position="313"/>
    </location>
    <ligand>
        <name>heme b</name>
        <dbReference type="ChEBI" id="CHEBI:60344"/>
    </ligand>
    <ligandPart>
        <name>Fe</name>
        <dbReference type="ChEBI" id="CHEBI:18248"/>
    </ligandPart>
</feature>
<dbReference type="PRINTS" id="PR00462">
    <property type="entry name" value="LIGNINASE"/>
</dbReference>
<dbReference type="GO" id="GO:0042744">
    <property type="term" value="P:hydrogen peroxide catabolic process"/>
    <property type="evidence" value="ECO:0007669"/>
    <property type="project" value="TreeGrafter"/>
</dbReference>
<evidence type="ECO:0000259" key="14">
    <source>
        <dbReference type="PROSITE" id="PS50873"/>
    </source>
</evidence>
<feature type="compositionally biased region" description="Basic and acidic residues" evidence="13">
    <location>
        <begin position="84"/>
        <end position="94"/>
    </location>
</feature>
<keyword evidence="5 12" id="KW-0560">Oxidoreductase</keyword>
<feature type="site" description="Transition state stabilizer" evidence="10">
    <location>
        <position position="184"/>
    </location>
</feature>
<evidence type="ECO:0000313" key="16">
    <source>
        <dbReference type="Proteomes" id="UP000294847"/>
    </source>
</evidence>
<evidence type="ECO:0000256" key="2">
    <source>
        <dbReference type="ARBA" id="ARBA00022559"/>
    </source>
</evidence>
<feature type="domain" description="Plant heme peroxidase family profile" evidence="14">
    <location>
        <begin position="177"/>
        <end position="421"/>
    </location>
</feature>
<accession>A0A4P7NDX5</accession>
<dbReference type="FunFam" id="1.10.520.10:FF:000021">
    <property type="entry name" value="Peroxidase"/>
    <property type="match status" value="1"/>
</dbReference>
<evidence type="ECO:0000256" key="5">
    <source>
        <dbReference type="ARBA" id="ARBA00023002"/>
    </source>
</evidence>
<evidence type="ECO:0000256" key="7">
    <source>
        <dbReference type="ARBA" id="ARBA00023180"/>
    </source>
</evidence>
<dbReference type="Proteomes" id="UP000294847">
    <property type="component" value="Chromosome 3"/>
</dbReference>
<dbReference type="GO" id="GO:0046872">
    <property type="term" value="F:metal ion binding"/>
    <property type="evidence" value="ECO:0007669"/>
    <property type="project" value="UniProtKB-UniRule"/>
</dbReference>
<dbReference type="EMBL" id="CP034206">
    <property type="protein sequence ID" value="QBZ59830.1"/>
    <property type="molecule type" value="Genomic_DNA"/>
</dbReference>
<dbReference type="PRINTS" id="PR00458">
    <property type="entry name" value="PEROXIDASE"/>
</dbReference>
<dbReference type="GO" id="GO:0034599">
    <property type="term" value="P:cellular response to oxidative stress"/>
    <property type="evidence" value="ECO:0007669"/>
    <property type="project" value="InterPro"/>
</dbReference>
<keyword evidence="9 12" id="KW-0106">Calcium</keyword>
<feature type="compositionally biased region" description="Gly residues" evidence="13">
    <location>
        <begin position="580"/>
        <end position="597"/>
    </location>
</feature>
<evidence type="ECO:0000313" key="15">
    <source>
        <dbReference type="EMBL" id="QBZ59830.1"/>
    </source>
</evidence>
<dbReference type="InterPro" id="IPR044831">
    <property type="entry name" value="Ccp1-like"/>
</dbReference>
<feature type="binding site" evidence="9">
    <location>
        <position position="206"/>
    </location>
    <ligand>
        <name>Ca(2+)</name>
        <dbReference type="ChEBI" id="CHEBI:29108"/>
        <label>1</label>
    </ligand>
</feature>
<evidence type="ECO:0000256" key="12">
    <source>
        <dbReference type="RuleBase" id="RU363051"/>
    </source>
</evidence>
<evidence type="ECO:0000256" key="6">
    <source>
        <dbReference type="ARBA" id="ARBA00023004"/>
    </source>
</evidence>
<feature type="binding site" evidence="9">
    <location>
        <position position="333"/>
    </location>
    <ligand>
        <name>Ca(2+)</name>
        <dbReference type="ChEBI" id="CHEBI:29108"/>
        <label>2</label>
    </ligand>
</feature>
<protein>
    <recommendedName>
        <fullName evidence="12">Peroxidase</fullName>
        <ecNumber evidence="12">1.11.1.-</ecNumber>
    </recommendedName>
</protein>
<dbReference type="GO" id="GO:0020037">
    <property type="term" value="F:heme binding"/>
    <property type="evidence" value="ECO:0007669"/>
    <property type="project" value="UniProtKB-UniRule"/>
</dbReference>
<dbReference type="PROSITE" id="PS00436">
    <property type="entry name" value="PEROXIDASE_2"/>
    <property type="match status" value="1"/>
</dbReference>
<dbReference type="Gene3D" id="1.10.420.10">
    <property type="entry name" value="Peroxidase, domain 2"/>
    <property type="match status" value="1"/>
</dbReference>
<keyword evidence="2 12" id="KW-0575">Peroxidase</keyword>
<dbReference type="Gene3D" id="1.10.520.10">
    <property type="match status" value="1"/>
</dbReference>